<reference evidence="3 4" key="1">
    <citation type="submission" date="2014-12" db="EMBL/GenBank/DDBJ databases">
        <title>Draft genome sequences of 10 type strains of Lactococcus.</title>
        <authorList>
            <person name="Sun Z."/>
            <person name="Zhong Z."/>
            <person name="Liu W."/>
            <person name="Zhang W."/>
            <person name="Zhang H."/>
        </authorList>
    </citation>
    <scope>NUCLEOTIDE SEQUENCE [LARGE SCALE GENOMIC DNA]</scope>
    <source>
        <strain evidence="3 4">JCM 16395</strain>
    </source>
</reference>
<dbReference type="InterPro" id="IPR050769">
    <property type="entry name" value="NAT_camello-type"/>
</dbReference>
<dbReference type="RefSeq" id="WP_096816983.1">
    <property type="nucleotide sequence ID" value="NZ_JXJU01000001.1"/>
</dbReference>
<proteinExistence type="predicted"/>
<dbReference type="OrthoDB" id="5419426at2"/>
<dbReference type="PANTHER" id="PTHR13947">
    <property type="entry name" value="GNAT FAMILY N-ACETYLTRANSFERASE"/>
    <property type="match status" value="1"/>
</dbReference>
<evidence type="ECO:0000313" key="3">
    <source>
        <dbReference type="EMBL" id="PCS01582.1"/>
    </source>
</evidence>
<evidence type="ECO:0000259" key="2">
    <source>
        <dbReference type="PROSITE" id="PS51186"/>
    </source>
</evidence>
<dbReference type="Pfam" id="PF00583">
    <property type="entry name" value="Acetyltransf_1"/>
    <property type="match status" value="1"/>
</dbReference>
<sequence length="158" mass="18310">MLIRVIEQQDNMVLYQIIRSILRDEKLALPGTAYDDDSLTHLSEYYETHQPGHYYVLVNDDGQVVGGAGFAPFSGKICELQKLYIIPQYRGKGYSKILIEKIFEAAKQSYEEIYLETHHYLQKALYLYESMGFMSLSEPISGSEHSLMDRWMIKKLSL</sequence>
<dbReference type="CDD" id="cd04301">
    <property type="entry name" value="NAT_SF"/>
    <property type="match status" value="1"/>
</dbReference>
<protein>
    <recommendedName>
        <fullName evidence="2">N-acetyltransferase domain-containing protein</fullName>
    </recommendedName>
</protein>
<evidence type="ECO:0000313" key="4">
    <source>
        <dbReference type="Proteomes" id="UP000218181"/>
    </source>
</evidence>
<keyword evidence="1" id="KW-0808">Transferase</keyword>
<feature type="domain" description="N-acetyltransferase" evidence="2">
    <location>
        <begin position="1"/>
        <end position="157"/>
    </location>
</feature>
<dbReference type="GO" id="GO:0008080">
    <property type="term" value="F:N-acetyltransferase activity"/>
    <property type="evidence" value="ECO:0007669"/>
    <property type="project" value="InterPro"/>
</dbReference>
<dbReference type="AlphaFoldDB" id="A0A2A5RQ74"/>
<dbReference type="InterPro" id="IPR000182">
    <property type="entry name" value="GNAT_dom"/>
</dbReference>
<name>A0A2A5RQ74_9LACT</name>
<accession>A0A2A5RQ74</accession>
<dbReference type="PROSITE" id="PS51186">
    <property type="entry name" value="GNAT"/>
    <property type="match status" value="1"/>
</dbReference>
<organism evidence="3 4">
    <name type="scientific">Lactococcus fujiensis JCM 16395</name>
    <dbReference type="NCBI Taxonomy" id="1291764"/>
    <lineage>
        <taxon>Bacteria</taxon>
        <taxon>Bacillati</taxon>
        <taxon>Bacillota</taxon>
        <taxon>Bacilli</taxon>
        <taxon>Lactobacillales</taxon>
        <taxon>Streptococcaceae</taxon>
        <taxon>Lactococcus</taxon>
    </lineage>
</organism>
<dbReference type="Gene3D" id="3.40.630.30">
    <property type="match status" value="1"/>
</dbReference>
<keyword evidence="4" id="KW-1185">Reference proteome</keyword>
<dbReference type="Proteomes" id="UP000218181">
    <property type="component" value="Unassembled WGS sequence"/>
</dbReference>
<dbReference type="STRING" id="1291764.GCA_001311235_00066"/>
<evidence type="ECO:0000256" key="1">
    <source>
        <dbReference type="ARBA" id="ARBA00022679"/>
    </source>
</evidence>
<dbReference type="SUPFAM" id="SSF55729">
    <property type="entry name" value="Acyl-CoA N-acyltransferases (Nat)"/>
    <property type="match status" value="1"/>
</dbReference>
<dbReference type="EMBL" id="JXJU01000001">
    <property type="protein sequence ID" value="PCS01582.1"/>
    <property type="molecule type" value="Genomic_DNA"/>
</dbReference>
<dbReference type="PANTHER" id="PTHR13947:SF37">
    <property type="entry name" value="LD18367P"/>
    <property type="match status" value="1"/>
</dbReference>
<dbReference type="InterPro" id="IPR016181">
    <property type="entry name" value="Acyl_CoA_acyltransferase"/>
</dbReference>
<gene>
    <name evidence="3" type="ORF">RT41_GL000346</name>
</gene>
<comment type="caution">
    <text evidence="3">The sequence shown here is derived from an EMBL/GenBank/DDBJ whole genome shotgun (WGS) entry which is preliminary data.</text>
</comment>